<dbReference type="PROSITE" id="PS50929">
    <property type="entry name" value="ABC_TM1F"/>
    <property type="match status" value="1"/>
</dbReference>
<reference evidence="6" key="1">
    <citation type="submission" date="2021-02" db="EMBL/GenBank/DDBJ databases">
        <authorList>
            <person name="Nowell W R."/>
        </authorList>
    </citation>
    <scope>NUCLEOTIDE SEQUENCE</scope>
</reference>
<dbReference type="GO" id="GO:0140359">
    <property type="term" value="F:ABC-type transporter activity"/>
    <property type="evidence" value="ECO:0007669"/>
    <property type="project" value="InterPro"/>
</dbReference>
<dbReference type="GO" id="GO:0005524">
    <property type="term" value="F:ATP binding"/>
    <property type="evidence" value="ECO:0007669"/>
    <property type="project" value="InterPro"/>
</dbReference>
<dbReference type="EMBL" id="CAJNOL010004820">
    <property type="protein sequence ID" value="CAF1595357.1"/>
    <property type="molecule type" value="Genomic_DNA"/>
</dbReference>
<evidence type="ECO:0000313" key="7">
    <source>
        <dbReference type="EMBL" id="CAF1595357.1"/>
    </source>
</evidence>
<keyword evidence="2 4" id="KW-1133">Transmembrane helix</keyword>
<protein>
    <recommendedName>
        <fullName evidence="5">ABC transmembrane type-1 domain-containing protein</fullName>
    </recommendedName>
</protein>
<evidence type="ECO:0000313" key="9">
    <source>
        <dbReference type="Proteomes" id="UP000663870"/>
    </source>
</evidence>
<dbReference type="InterPro" id="IPR036640">
    <property type="entry name" value="ABC1_TM_sf"/>
</dbReference>
<keyword evidence="1 4" id="KW-0812">Transmembrane</keyword>
<organism evidence="6 8">
    <name type="scientific">Rotaria sordida</name>
    <dbReference type="NCBI Taxonomy" id="392033"/>
    <lineage>
        <taxon>Eukaryota</taxon>
        <taxon>Metazoa</taxon>
        <taxon>Spiralia</taxon>
        <taxon>Gnathifera</taxon>
        <taxon>Rotifera</taxon>
        <taxon>Eurotatoria</taxon>
        <taxon>Bdelloidea</taxon>
        <taxon>Philodinida</taxon>
        <taxon>Philodinidae</taxon>
        <taxon>Rotaria</taxon>
    </lineage>
</organism>
<evidence type="ECO:0000256" key="2">
    <source>
        <dbReference type="ARBA" id="ARBA00022989"/>
    </source>
</evidence>
<dbReference type="EMBL" id="CAJNOH010003484">
    <property type="protein sequence ID" value="CAF1338160.1"/>
    <property type="molecule type" value="Genomic_DNA"/>
</dbReference>
<dbReference type="Gene3D" id="1.20.1560.10">
    <property type="entry name" value="ABC transporter type 1, transmembrane domain"/>
    <property type="match status" value="1"/>
</dbReference>
<comment type="caution">
    <text evidence="6">The sequence shown here is derived from an EMBL/GenBank/DDBJ whole genome shotgun (WGS) entry which is preliminary data.</text>
</comment>
<proteinExistence type="predicted"/>
<keyword evidence="9" id="KW-1185">Reference proteome</keyword>
<evidence type="ECO:0000256" key="3">
    <source>
        <dbReference type="ARBA" id="ARBA00023136"/>
    </source>
</evidence>
<dbReference type="Proteomes" id="UP000663854">
    <property type="component" value="Unassembled WGS sequence"/>
</dbReference>
<feature type="transmembrane region" description="Helical" evidence="4">
    <location>
        <begin position="54"/>
        <end position="72"/>
    </location>
</feature>
<dbReference type="InterPro" id="IPR011527">
    <property type="entry name" value="ABC1_TM_dom"/>
</dbReference>
<dbReference type="AlphaFoldDB" id="A0A815GFL0"/>
<accession>A0A815GFL0</accession>
<dbReference type="Proteomes" id="UP000663870">
    <property type="component" value="Unassembled WGS sequence"/>
</dbReference>
<evidence type="ECO:0000256" key="1">
    <source>
        <dbReference type="ARBA" id="ARBA00022692"/>
    </source>
</evidence>
<gene>
    <name evidence="7" type="ORF">JXQ802_LOCUS47671</name>
    <name evidence="6" type="ORF">PYM288_LOCUS31752</name>
</gene>
<evidence type="ECO:0000259" key="5">
    <source>
        <dbReference type="PROSITE" id="PS50929"/>
    </source>
</evidence>
<sequence length="131" mass="14845">MRQKIGWFDYRNAGELASHLVEDHENSRVVDLIILLSQIIASLIFSFYVAWKLILIFLSISPLIIIIKYTGLELPAYSTTNSIAQEIFVFRSTSIVTLSRLISNLQSFADASAFGGYVFGIIKRESKIHIF</sequence>
<evidence type="ECO:0000313" key="8">
    <source>
        <dbReference type="Proteomes" id="UP000663854"/>
    </source>
</evidence>
<keyword evidence="3 4" id="KW-0472">Membrane</keyword>
<evidence type="ECO:0000313" key="6">
    <source>
        <dbReference type="EMBL" id="CAF1338160.1"/>
    </source>
</evidence>
<dbReference type="SUPFAM" id="SSF90123">
    <property type="entry name" value="ABC transporter transmembrane region"/>
    <property type="match status" value="1"/>
</dbReference>
<feature type="domain" description="ABC transmembrane type-1" evidence="5">
    <location>
        <begin position="1"/>
        <end position="67"/>
    </location>
</feature>
<dbReference type="GO" id="GO:0016020">
    <property type="term" value="C:membrane"/>
    <property type="evidence" value="ECO:0007669"/>
    <property type="project" value="InterPro"/>
</dbReference>
<name>A0A815GFL0_9BILA</name>
<dbReference type="Pfam" id="PF00664">
    <property type="entry name" value="ABC_membrane"/>
    <property type="match status" value="1"/>
</dbReference>
<evidence type="ECO:0000256" key="4">
    <source>
        <dbReference type="SAM" id="Phobius"/>
    </source>
</evidence>